<dbReference type="InterPro" id="IPR004314">
    <property type="entry name" value="Neprosin"/>
</dbReference>
<dbReference type="AlphaFoldDB" id="A0A438JJB7"/>
<reference evidence="2 3" key="1">
    <citation type="journal article" date="2018" name="PLoS Genet.">
        <title>Population sequencing reveals clonal diversity and ancestral inbreeding in the grapevine cultivar Chardonnay.</title>
        <authorList>
            <person name="Roach M.J."/>
            <person name="Johnson D.L."/>
            <person name="Bohlmann J."/>
            <person name="van Vuuren H.J."/>
            <person name="Jones S.J."/>
            <person name="Pretorius I.S."/>
            <person name="Schmidt S.A."/>
            <person name="Borneman A.R."/>
        </authorList>
    </citation>
    <scope>NUCLEOTIDE SEQUENCE [LARGE SCALE GENOMIC DNA]</scope>
    <source>
        <strain evidence="3">cv. Chardonnay</strain>
        <tissue evidence="2">Leaf</tissue>
    </source>
</reference>
<name>A0A438JJB7_VITVI</name>
<evidence type="ECO:0000259" key="1">
    <source>
        <dbReference type="PROSITE" id="PS52045"/>
    </source>
</evidence>
<dbReference type="EMBL" id="QGNW01000039">
    <property type="protein sequence ID" value="RVX09046.1"/>
    <property type="molecule type" value="Genomic_DNA"/>
</dbReference>
<accession>A0A438JJB7</accession>
<dbReference type="PANTHER" id="PTHR31589:SF223">
    <property type="entry name" value="PROTEIN, PUTATIVE (DUF239)-RELATED"/>
    <property type="match status" value="1"/>
</dbReference>
<feature type="domain" description="Neprosin PEP catalytic" evidence="1">
    <location>
        <begin position="1"/>
        <end position="218"/>
    </location>
</feature>
<protein>
    <recommendedName>
        <fullName evidence="1">Neprosin PEP catalytic domain-containing protein</fullName>
    </recommendedName>
</protein>
<dbReference type="Proteomes" id="UP000288805">
    <property type="component" value="Unassembled WGS sequence"/>
</dbReference>
<proteinExistence type="predicted"/>
<evidence type="ECO:0000313" key="3">
    <source>
        <dbReference type="Proteomes" id="UP000288805"/>
    </source>
</evidence>
<dbReference type="Pfam" id="PF03080">
    <property type="entry name" value="Neprosin"/>
    <property type="match status" value="1"/>
</dbReference>
<comment type="caution">
    <text evidence="2">The sequence shown here is derived from an EMBL/GenBank/DDBJ whole genome shotgun (WGS) entry which is preliminary data.</text>
</comment>
<sequence>MRPTSPPRRVSPEKEVPKLDYKHVKIGLEGGGCPMGTVPISRTTKDDLIRAKLYSEMHASKINPLTDEEPGKHAGQAHCFNTPCGFIQSSADIPVDMDTINLNWYLQYDDNRTVIGWWPSRIFTNLGSTATGAEWGGEVFSPPNVPSPGMGSGHGIKLDTNYDAFFAQANIVVNNTIIKPPKDLKLFADSFNFDITNKEDVGGEPGYLILYGGVSGATGN</sequence>
<dbReference type="InterPro" id="IPR053168">
    <property type="entry name" value="Glutamic_endopeptidase"/>
</dbReference>
<evidence type="ECO:0000313" key="2">
    <source>
        <dbReference type="EMBL" id="RVX09046.1"/>
    </source>
</evidence>
<dbReference type="PROSITE" id="PS52045">
    <property type="entry name" value="NEPROSIN_PEP_CD"/>
    <property type="match status" value="1"/>
</dbReference>
<dbReference type="PANTHER" id="PTHR31589">
    <property type="entry name" value="PROTEIN, PUTATIVE (DUF239)-RELATED-RELATED"/>
    <property type="match status" value="1"/>
</dbReference>
<gene>
    <name evidence="2" type="ORF">CK203_013854</name>
</gene>
<organism evidence="2 3">
    <name type="scientific">Vitis vinifera</name>
    <name type="common">Grape</name>
    <dbReference type="NCBI Taxonomy" id="29760"/>
    <lineage>
        <taxon>Eukaryota</taxon>
        <taxon>Viridiplantae</taxon>
        <taxon>Streptophyta</taxon>
        <taxon>Embryophyta</taxon>
        <taxon>Tracheophyta</taxon>
        <taxon>Spermatophyta</taxon>
        <taxon>Magnoliopsida</taxon>
        <taxon>eudicotyledons</taxon>
        <taxon>Gunneridae</taxon>
        <taxon>Pentapetalae</taxon>
        <taxon>rosids</taxon>
        <taxon>Vitales</taxon>
        <taxon>Vitaceae</taxon>
        <taxon>Viteae</taxon>
        <taxon>Vitis</taxon>
    </lineage>
</organism>